<reference evidence="1" key="1">
    <citation type="submission" date="2021-02" db="EMBL/GenBank/DDBJ databases">
        <title>Metagenome analyses of Stigonema ocellatum DSM 106950, Chlorogloea purpurea SAG 13.99 and Gomphosphaeria aponina DSM 107014.</title>
        <authorList>
            <person name="Marter P."/>
            <person name="Huang S."/>
        </authorList>
    </citation>
    <scope>NUCLEOTIDE SEQUENCE</scope>
    <source>
        <strain evidence="1">JP213</strain>
    </source>
</reference>
<comment type="caution">
    <text evidence="1">The sequence shown here is derived from an EMBL/GenBank/DDBJ whole genome shotgun (WGS) entry which is preliminary data.</text>
</comment>
<dbReference type="PANTHER" id="PTHR34547">
    <property type="entry name" value="YACP-LIKE NYN DOMAIN PROTEIN"/>
    <property type="match status" value="1"/>
</dbReference>
<evidence type="ECO:0000313" key="1">
    <source>
        <dbReference type="EMBL" id="MBR8827253.1"/>
    </source>
</evidence>
<dbReference type="EMBL" id="JADQBC010000024">
    <property type="protein sequence ID" value="MBR8827253.1"/>
    <property type="molecule type" value="Genomic_DNA"/>
</dbReference>
<protein>
    <submittedName>
        <fullName evidence="1">NYN domain-containing protein</fullName>
    </submittedName>
</protein>
<dbReference type="Pfam" id="PF05991">
    <property type="entry name" value="NYN_YacP"/>
    <property type="match status" value="1"/>
</dbReference>
<gene>
    <name evidence="1" type="ORF">DSM107014_05000</name>
</gene>
<proteinExistence type="predicted"/>
<dbReference type="Proteomes" id="UP000767446">
    <property type="component" value="Unassembled WGS sequence"/>
</dbReference>
<dbReference type="PANTHER" id="PTHR34547:SF1">
    <property type="entry name" value="YACP-LIKE NYN DOMAIN PROTEIN"/>
    <property type="match status" value="1"/>
</dbReference>
<organism evidence="1 2">
    <name type="scientific">Gomphosphaeria aponina SAG 52.96 = DSM 107014</name>
    <dbReference type="NCBI Taxonomy" id="1521640"/>
    <lineage>
        <taxon>Bacteria</taxon>
        <taxon>Bacillati</taxon>
        <taxon>Cyanobacteriota</taxon>
        <taxon>Cyanophyceae</taxon>
        <taxon>Oscillatoriophycideae</taxon>
        <taxon>Chroococcales</taxon>
        <taxon>Gomphosphaeriaceae</taxon>
        <taxon>Gomphosphaeria</taxon>
    </lineage>
</organism>
<evidence type="ECO:0000313" key="2">
    <source>
        <dbReference type="Proteomes" id="UP000767446"/>
    </source>
</evidence>
<name>A0A941GUG1_9CHRO</name>
<dbReference type="InterPro" id="IPR010298">
    <property type="entry name" value="YacP-like"/>
</dbReference>
<sequence>MSSSSLSQVLLLVDGYNIIGSWQCLKVTRDRYGLELARQELIEALINYSAFQGYKTNVVFDSQYRRTPTQSENFSTFFTVHYTAFNQTADTYIEKFCAEFHGRPQPPSPRIIVATSDRAQQLTVVGYGAEWISAQRLEGEVCYRSNRAKKPNQRPQKQCQGRFLFNSLDAKTQQRLVQMRTAKS</sequence>
<dbReference type="CDD" id="cd10912">
    <property type="entry name" value="PIN_YacP-like"/>
    <property type="match status" value="1"/>
</dbReference>
<accession>A0A941GUG1</accession>
<dbReference type="AlphaFoldDB" id="A0A941GUG1"/>